<dbReference type="RefSeq" id="WP_263278305.1">
    <property type="nucleotide sequence ID" value="NZ_CP106795.1"/>
</dbReference>
<name>A0ABY6EQJ6_9ACTN</name>
<organism evidence="2 3">
    <name type="scientific">Streptomyces albidocamelliae</name>
    <dbReference type="NCBI Taxonomy" id="2981135"/>
    <lineage>
        <taxon>Bacteria</taxon>
        <taxon>Bacillati</taxon>
        <taxon>Actinomycetota</taxon>
        <taxon>Actinomycetes</taxon>
        <taxon>Kitasatosporales</taxon>
        <taxon>Streptomycetaceae</taxon>
        <taxon>Streptomyces</taxon>
    </lineage>
</organism>
<feature type="transmembrane region" description="Helical" evidence="1">
    <location>
        <begin position="7"/>
        <end position="32"/>
    </location>
</feature>
<protein>
    <recommendedName>
        <fullName evidence="4">Sensor histidine kinase</fullName>
    </recommendedName>
</protein>
<gene>
    <name evidence="2" type="ORF">N8I86_19245</name>
</gene>
<sequence length="55" mass="5368">MRAGGRVGAAVAVPLFRLGGHVLVALFAYVVAGFAGGAPAFGHWGWTGVCAVAGA</sequence>
<keyword evidence="1" id="KW-0472">Membrane</keyword>
<keyword evidence="1" id="KW-1133">Transmembrane helix</keyword>
<evidence type="ECO:0000313" key="3">
    <source>
        <dbReference type="Proteomes" id="UP001060733"/>
    </source>
</evidence>
<evidence type="ECO:0000313" key="2">
    <source>
        <dbReference type="EMBL" id="UXY36669.1"/>
    </source>
</evidence>
<evidence type="ECO:0008006" key="4">
    <source>
        <dbReference type="Google" id="ProtNLM"/>
    </source>
</evidence>
<dbReference type="EMBL" id="CP106795">
    <property type="protein sequence ID" value="UXY36669.1"/>
    <property type="molecule type" value="Genomic_DNA"/>
</dbReference>
<reference evidence="2" key="1">
    <citation type="submission" date="2022-10" db="EMBL/GenBank/DDBJ databases">
        <authorList>
            <person name="Mo P."/>
        </authorList>
    </citation>
    <scope>NUCLEOTIDE SEQUENCE</scope>
    <source>
        <strain evidence="2">HUAS 14-6</strain>
    </source>
</reference>
<keyword evidence="3" id="KW-1185">Reference proteome</keyword>
<proteinExistence type="predicted"/>
<accession>A0ABY6EQJ6</accession>
<keyword evidence="1" id="KW-0812">Transmembrane</keyword>
<dbReference type="Proteomes" id="UP001060733">
    <property type="component" value="Chromosome"/>
</dbReference>
<evidence type="ECO:0000256" key="1">
    <source>
        <dbReference type="SAM" id="Phobius"/>
    </source>
</evidence>